<evidence type="ECO:0000313" key="2">
    <source>
        <dbReference type="EMBL" id="NKE48077.1"/>
    </source>
</evidence>
<dbReference type="InterPro" id="IPR003718">
    <property type="entry name" value="OsmC/Ohr_fam"/>
</dbReference>
<dbReference type="NCBIfam" id="TIGR03562">
    <property type="entry name" value="osmo_induc_OsmC"/>
    <property type="match status" value="1"/>
</dbReference>
<reference evidence="2 3" key="1">
    <citation type="submission" date="2020-03" db="EMBL/GenBank/DDBJ databases">
        <title>Roseomonas selenitidurans sp. nov. isolated from soil.</title>
        <authorList>
            <person name="Liu H."/>
        </authorList>
    </citation>
    <scope>NUCLEOTIDE SEQUENCE [LARGE SCALE GENOMIC DNA]</scope>
    <source>
        <strain evidence="2 3">JCM 15073</strain>
    </source>
</reference>
<dbReference type="InterPro" id="IPR015946">
    <property type="entry name" value="KH_dom-like_a/b"/>
</dbReference>
<dbReference type="RefSeq" id="WP_168054111.1">
    <property type="nucleotide sequence ID" value="NZ_JAATJR010000008.1"/>
</dbReference>
<organism evidence="2 3">
    <name type="scientific">Falsiroseomonas frigidaquae</name>
    <dbReference type="NCBI Taxonomy" id="487318"/>
    <lineage>
        <taxon>Bacteria</taxon>
        <taxon>Pseudomonadati</taxon>
        <taxon>Pseudomonadota</taxon>
        <taxon>Alphaproteobacteria</taxon>
        <taxon>Acetobacterales</taxon>
        <taxon>Roseomonadaceae</taxon>
        <taxon>Falsiroseomonas</taxon>
    </lineage>
</organism>
<dbReference type="Pfam" id="PF02566">
    <property type="entry name" value="OsmC"/>
    <property type="match status" value="1"/>
</dbReference>
<gene>
    <name evidence="2" type="ORF">HB662_25085</name>
</gene>
<dbReference type="InterPro" id="IPR052707">
    <property type="entry name" value="OsmC_Ohr_Peroxiredoxin"/>
</dbReference>
<evidence type="ECO:0000313" key="3">
    <source>
        <dbReference type="Proteomes" id="UP000765160"/>
    </source>
</evidence>
<protein>
    <submittedName>
        <fullName evidence="2">OsmC family protein</fullName>
    </submittedName>
</protein>
<accession>A0ABX1F6S5</accession>
<dbReference type="SUPFAM" id="SSF82784">
    <property type="entry name" value="OsmC-like"/>
    <property type="match status" value="1"/>
</dbReference>
<sequence length="144" mass="14801">MASISRSGSAHWEGGGKDGTGHVSTQSGVLKEAPYGFNARFGEGRGTNPEELIAAAHAGCFTMALAFQLAGANLTATSMDTSAKVGMDQVEGGWKIARVALTLKAKVPGCDEATFQKLAETAKANCPVSKVLNAEITLDATLEG</sequence>
<dbReference type="InterPro" id="IPR019904">
    <property type="entry name" value="Peroxiredoxin_OsmC"/>
</dbReference>
<dbReference type="EMBL" id="JAAVTX010000008">
    <property type="protein sequence ID" value="NKE48077.1"/>
    <property type="molecule type" value="Genomic_DNA"/>
</dbReference>
<proteinExistence type="predicted"/>
<dbReference type="PANTHER" id="PTHR42830:SF1">
    <property type="entry name" value="OSMOTICALLY INDUCIBLE FAMILY PROTEIN"/>
    <property type="match status" value="1"/>
</dbReference>
<dbReference type="Gene3D" id="3.30.300.20">
    <property type="match status" value="1"/>
</dbReference>
<feature type="region of interest" description="Disordered" evidence="1">
    <location>
        <begin position="1"/>
        <end position="25"/>
    </location>
</feature>
<comment type="caution">
    <text evidence="2">The sequence shown here is derived from an EMBL/GenBank/DDBJ whole genome shotgun (WGS) entry which is preliminary data.</text>
</comment>
<dbReference type="InterPro" id="IPR036102">
    <property type="entry name" value="OsmC/Ohrsf"/>
</dbReference>
<dbReference type="Proteomes" id="UP000765160">
    <property type="component" value="Unassembled WGS sequence"/>
</dbReference>
<dbReference type="PANTHER" id="PTHR42830">
    <property type="entry name" value="OSMOTICALLY INDUCIBLE FAMILY PROTEIN"/>
    <property type="match status" value="1"/>
</dbReference>
<evidence type="ECO:0000256" key="1">
    <source>
        <dbReference type="SAM" id="MobiDB-lite"/>
    </source>
</evidence>
<keyword evidence="3" id="KW-1185">Reference proteome</keyword>
<name>A0ABX1F6S5_9PROT</name>